<organism evidence="8">
    <name type="scientific">marine metagenome</name>
    <dbReference type="NCBI Taxonomy" id="408172"/>
    <lineage>
        <taxon>unclassified sequences</taxon>
        <taxon>metagenomes</taxon>
        <taxon>ecological metagenomes</taxon>
    </lineage>
</organism>
<comment type="similarity">
    <text evidence="2">Belongs to the FAD-binding monooxygenase family.</text>
</comment>
<feature type="non-terminal residue" evidence="8">
    <location>
        <position position="425"/>
    </location>
</feature>
<proteinExistence type="inferred from homology"/>
<keyword evidence="3" id="KW-0285">Flavoprotein</keyword>
<evidence type="ECO:0008006" key="9">
    <source>
        <dbReference type="Google" id="ProtNLM"/>
    </source>
</evidence>
<comment type="cofactor">
    <cofactor evidence="1">
        <name>FAD</name>
        <dbReference type="ChEBI" id="CHEBI:57692"/>
    </cofactor>
</comment>
<feature type="non-terminal residue" evidence="8">
    <location>
        <position position="1"/>
    </location>
</feature>
<dbReference type="Pfam" id="PF13738">
    <property type="entry name" value="Pyr_redox_3"/>
    <property type="match status" value="1"/>
</dbReference>
<keyword evidence="6" id="KW-0560">Oxidoreductase</keyword>
<gene>
    <name evidence="8" type="ORF">METZ01_LOCUS272719</name>
</gene>
<dbReference type="InterPro" id="IPR036188">
    <property type="entry name" value="FAD/NAD-bd_sf"/>
</dbReference>
<dbReference type="PANTHER" id="PTHR43098:SF3">
    <property type="entry name" value="L-ORNITHINE N(5)-MONOOXYGENASE-RELATED"/>
    <property type="match status" value="1"/>
</dbReference>
<evidence type="ECO:0000256" key="2">
    <source>
        <dbReference type="ARBA" id="ARBA00010139"/>
    </source>
</evidence>
<keyword evidence="5" id="KW-0521">NADP</keyword>
<evidence type="ECO:0000313" key="8">
    <source>
        <dbReference type="EMBL" id="SVC19865.1"/>
    </source>
</evidence>
<dbReference type="GO" id="GO:0004497">
    <property type="term" value="F:monooxygenase activity"/>
    <property type="evidence" value="ECO:0007669"/>
    <property type="project" value="UniProtKB-KW"/>
</dbReference>
<evidence type="ECO:0000256" key="4">
    <source>
        <dbReference type="ARBA" id="ARBA00022827"/>
    </source>
</evidence>
<evidence type="ECO:0000256" key="5">
    <source>
        <dbReference type="ARBA" id="ARBA00022857"/>
    </source>
</evidence>
<dbReference type="PANTHER" id="PTHR43098">
    <property type="entry name" value="L-ORNITHINE N(5)-MONOOXYGENASE-RELATED"/>
    <property type="match status" value="1"/>
</dbReference>
<dbReference type="Gene3D" id="3.50.50.60">
    <property type="entry name" value="FAD/NAD(P)-binding domain"/>
    <property type="match status" value="3"/>
</dbReference>
<dbReference type="EMBL" id="UINC01078618">
    <property type="protein sequence ID" value="SVC19865.1"/>
    <property type="molecule type" value="Genomic_DNA"/>
</dbReference>
<dbReference type="AlphaFoldDB" id="A0A382K866"/>
<dbReference type="InterPro" id="IPR050775">
    <property type="entry name" value="FAD-binding_Monooxygenases"/>
</dbReference>
<protein>
    <recommendedName>
        <fullName evidence="9">Cyclohexanone monooxygenase</fullName>
    </recommendedName>
</protein>
<reference evidence="8" key="1">
    <citation type="submission" date="2018-05" db="EMBL/GenBank/DDBJ databases">
        <authorList>
            <person name="Lanie J.A."/>
            <person name="Ng W.-L."/>
            <person name="Kazmierczak K.M."/>
            <person name="Andrzejewski T.M."/>
            <person name="Davidsen T.M."/>
            <person name="Wayne K.J."/>
            <person name="Tettelin H."/>
            <person name="Glass J.I."/>
            <person name="Rusch D."/>
            <person name="Podicherti R."/>
            <person name="Tsui H.-C.T."/>
            <person name="Winkler M.E."/>
        </authorList>
    </citation>
    <scope>NUCLEOTIDE SEQUENCE</scope>
</reference>
<keyword evidence="7" id="KW-0503">Monooxygenase</keyword>
<evidence type="ECO:0000256" key="3">
    <source>
        <dbReference type="ARBA" id="ARBA00022630"/>
    </source>
</evidence>
<keyword evidence="4" id="KW-0274">FAD</keyword>
<sequence length="425" mass="47998">RCDTESMFYSYQFSNDLQQEWEWTERYPRQPEILRYANHVADRFDLRRDIIFGARVISAKWHEKKQIWHIATSSHNQISAQFCIMATGCLSSPNIPDISGLNEFEGEIFHTGLWPDQHVDFANKSVAILGTGSSGIQVIPEIAKDAEQLYVFQRTANYVVPAHNRPLNAKEVSYIKENYSKLRAYAKQTYSGNIFETGGPSALAVSNDERSREYEERWQMGGLCFMAAYEDLQVSPEANETAAQFIRNKIKEEVNDIDVAQLLSPKNLFGCKRLCVASGYYETFNRKNVNLIDVSETPIDCITPNGVSVDSKEFKVDTIVLATGFDAMTGALKKIDITGISNLKLKEKWQDGPRTYLGLTTTGFPNFFTITGPGSPSVLTNMIPSVEQHVEWVSECIRFMMSRGLKQIVASSSAENGWMEHTNDL</sequence>
<evidence type="ECO:0000256" key="7">
    <source>
        <dbReference type="ARBA" id="ARBA00023033"/>
    </source>
</evidence>
<accession>A0A382K866</accession>
<name>A0A382K866_9ZZZZ</name>
<dbReference type="SUPFAM" id="SSF51905">
    <property type="entry name" value="FAD/NAD(P)-binding domain"/>
    <property type="match status" value="2"/>
</dbReference>
<evidence type="ECO:0000256" key="1">
    <source>
        <dbReference type="ARBA" id="ARBA00001974"/>
    </source>
</evidence>
<evidence type="ECO:0000256" key="6">
    <source>
        <dbReference type="ARBA" id="ARBA00023002"/>
    </source>
</evidence>